<dbReference type="GO" id="GO:0005886">
    <property type="term" value="C:plasma membrane"/>
    <property type="evidence" value="ECO:0007669"/>
    <property type="project" value="TreeGrafter"/>
</dbReference>
<dbReference type="Pfam" id="PF02212">
    <property type="entry name" value="GED"/>
    <property type="match status" value="1"/>
</dbReference>
<dbReference type="InterPro" id="IPR001401">
    <property type="entry name" value="Dynamin_GTPase"/>
</dbReference>
<dbReference type="Gene3D" id="1.20.120.1240">
    <property type="entry name" value="Dynamin, middle domain"/>
    <property type="match status" value="1"/>
</dbReference>
<evidence type="ECO:0000313" key="9">
    <source>
        <dbReference type="Proteomes" id="UP000830671"/>
    </source>
</evidence>
<dbReference type="GO" id="GO:0005874">
    <property type="term" value="C:microtubule"/>
    <property type="evidence" value="ECO:0007669"/>
    <property type="project" value="TreeGrafter"/>
</dbReference>
<evidence type="ECO:0000256" key="2">
    <source>
        <dbReference type="ARBA" id="ARBA00023134"/>
    </source>
</evidence>
<reference evidence="8" key="1">
    <citation type="journal article" date="2021" name="Mol. Plant Microbe Interact.">
        <title>Complete Genome Sequence of the Plant-Pathogenic Fungus Colletotrichum lupini.</title>
        <authorList>
            <person name="Baroncelli R."/>
            <person name="Pensec F."/>
            <person name="Da Lio D."/>
            <person name="Boufleur T."/>
            <person name="Vicente I."/>
            <person name="Sarrocco S."/>
            <person name="Picot A."/>
            <person name="Baraldi E."/>
            <person name="Sukno S."/>
            <person name="Thon M."/>
            <person name="Le Floch G."/>
        </authorList>
    </citation>
    <scope>NUCLEOTIDE SEQUENCE</scope>
    <source>
        <strain evidence="8">IMI 504893</strain>
    </source>
</reference>
<feature type="coiled-coil region" evidence="3">
    <location>
        <begin position="982"/>
        <end position="1016"/>
    </location>
</feature>
<evidence type="ECO:0000259" key="7">
    <source>
        <dbReference type="PROSITE" id="PS51718"/>
    </source>
</evidence>
<feature type="transmembrane region" description="Helical" evidence="5">
    <location>
        <begin position="82"/>
        <end position="99"/>
    </location>
</feature>
<dbReference type="GO" id="GO:0008017">
    <property type="term" value="F:microtubule binding"/>
    <property type="evidence" value="ECO:0007669"/>
    <property type="project" value="TreeGrafter"/>
</dbReference>
<dbReference type="SMART" id="SM00053">
    <property type="entry name" value="DYNc"/>
    <property type="match status" value="1"/>
</dbReference>
<name>A0A9Q8SYH1_9PEZI</name>
<keyword evidence="1" id="KW-0547">Nucleotide-binding</keyword>
<dbReference type="InterPro" id="IPR045063">
    <property type="entry name" value="Dynamin_N"/>
</dbReference>
<dbReference type="GeneID" id="73345335"/>
<keyword evidence="5" id="KW-0812">Transmembrane</keyword>
<evidence type="ECO:0000256" key="1">
    <source>
        <dbReference type="ARBA" id="ARBA00022741"/>
    </source>
</evidence>
<feature type="transmembrane region" description="Helical" evidence="5">
    <location>
        <begin position="16"/>
        <end position="37"/>
    </location>
</feature>
<dbReference type="PROSITE" id="PS51388">
    <property type="entry name" value="GED"/>
    <property type="match status" value="1"/>
</dbReference>
<keyword evidence="5" id="KW-0472">Membrane</keyword>
<feature type="non-terminal residue" evidence="8">
    <location>
        <position position="1"/>
    </location>
</feature>
<dbReference type="Pfam" id="PF01031">
    <property type="entry name" value="Dynamin_M"/>
    <property type="match status" value="2"/>
</dbReference>
<evidence type="ECO:0000256" key="5">
    <source>
        <dbReference type="SAM" id="Phobius"/>
    </source>
</evidence>
<dbReference type="SUPFAM" id="SSF52540">
    <property type="entry name" value="P-loop containing nucleoside triphosphate hydrolases"/>
    <property type="match status" value="1"/>
</dbReference>
<dbReference type="Proteomes" id="UP000830671">
    <property type="component" value="Chromosome 5"/>
</dbReference>
<dbReference type="PANTHER" id="PTHR11566:SF131">
    <property type="entry name" value="GTPASE, PUTATIVE (AFU_ORTHOLOGUE AFUA_6G07630)-RELATED"/>
    <property type="match status" value="1"/>
</dbReference>
<dbReference type="Gene3D" id="3.40.50.300">
    <property type="entry name" value="P-loop containing nucleotide triphosphate hydrolases"/>
    <property type="match status" value="1"/>
</dbReference>
<dbReference type="Pfam" id="PF00350">
    <property type="entry name" value="Dynamin_N"/>
    <property type="match status" value="1"/>
</dbReference>
<dbReference type="GO" id="GO:0003924">
    <property type="term" value="F:GTPase activity"/>
    <property type="evidence" value="ECO:0007669"/>
    <property type="project" value="InterPro"/>
</dbReference>
<keyword evidence="5" id="KW-1133">Transmembrane helix</keyword>
<dbReference type="InterPro" id="IPR000375">
    <property type="entry name" value="Dynamin_stalk"/>
</dbReference>
<keyword evidence="9" id="KW-1185">Reference proteome</keyword>
<dbReference type="PANTHER" id="PTHR11566">
    <property type="entry name" value="DYNAMIN"/>
    <property type="match status" value="1"/>
</dbReference>
<keyword evidence="2" id="KW-0342">GTP-binding</keyword>
<dbReference type="InterPro" id="IPR003130">
    <property type="entry name" value="GED"/>
</dbReference>
<protein>
    <submittedName>
        <fullName evidence="8">Dynamin family protein</fullName>
    </submittedName>
</protein>
<dbReference type="GO" id="GO:0005737">
    <property type="term" value="C:cytoplasm"/>
    <property type="evidence" value="ECO:0007669"/>
    <property type="project" value="TreeGrafter"/>
</dbReference>
<feature type="region of interest" description="Disordered" evidence="4">
    <location>
        <begin position="663"/>
        <end position="738"/>
    </location>
</feature>
<dbReference type="KEGG" id="clup:CLUP02_11357"/>
<dbReference type="EMBL" id="CP019477">
    <property type="protein sequence ID" value="UQC85858.1"/>
    <property type="molecule type" value="Genomic_DNA"/>
</dbReference>
<feature type="compositionally biased region" description="Polar residues" evidence="4">
    <location>
        <begin position="118"/>
        <end position="142"/>
    </location>
</feature>
<dbReference type="InterPro" id="IPR030381">
    <property type="entry name" value="G_DYNAMIN_dom"/>
</dbReference>
<dbReference type="GO" id="GO:0031623">
    <property type="term" value="P:receptor internalization"/>
    <property type="evidence" value="ECO:0007669"/>
    <property type="project" value="TreeGrafter"/>
</dbReference>
<evidence type="ECO:0000313" key="8">
    <source>
        <dbReference type="EMBL" id="UQC85858.1"/>
    </source>
</evidence>
<organism evidence="8 9">
    <name type="scientific">Colletotrichum lupini</name>
    <dbReference type="NCBI Taxonomy" id="145971"/>
    <lineage>
        <taxon>Eukaryota</taxon>
        <taxon>Fungi</taxon>
        <taxon>Dikarya</taxon>
        <taxon>Ascomycota</taxon>
        <taxon>Pezizomycotina</taxon>
        <taxon>Sordariomycetes</taxon>
        <taxon>Hypocreomycetidae</taxon>
        <taxon>Glomerellales</taxon>
        <taxon>Glomerellaceae</taxon>
        <taxon>Colletotrichum</taxon>
        <taxon>Colletotrichum acutatum species complex</taxon>
    </lineage>
</organism>
<sequence>PDIQLQLQLQHLTLPYLTILFYFFHSHLFLLLLTHFFHSHSFSVLPRAGLGRQLTLRRSLRCLHLRVYSSSTLYFALKNFPLLNPLILFPLILFPLTSIKMTKARASRGHTVKPEPGNHQNTSPTPSLTNTYNGSPEANRNQSRSHHAGPADVNQSFLRSDAPTPSIAPHGAYAGPQTVRSALTNPTFDESEPVLLQVRNRDMDPPVIPMQNDSFLDGSFRDIGAKVKIFNDTLGELQQLGVSHDVALPQLVLVGDQSAGKSSLMSGLAGLNLPRSEGVCTRCPVHIRVSRSGPRDRGGPQWSCRVSLQQDYAFRPPNHFLTKADVTPENPFPPWVKQARVVKEFMTIYDQSDIDTVLKWAQIAILNHDQNHELYVPGSGAITKQSLLDDEAERTLAKFSPNTVALEIKGPDLPDLSFYDMPGIFRNAAREEDEYLVSVVENLAREYISHSEALIIWAVPMNVDPETSSTLSIIRVLQAQQRTIGVMTKADLLPEGNNTQWLSMLRGEAHKIGHEFFITSRPSNQKLDEQQRWEEGFFHQDASERWPEEFHPFRERCGVEKLKIALSEKLGKEFAKNLPSIKNKVQTRLSEIEAELSTLPELPNNVELEVRKSLMAFSSTVKETLRGRKFSSNYGSLSDSFRDCILQMKPKFILKDKSDIPVLEISDDDDDSSSVTPSNRKRGGYGQHHSAAKRARPTPVNGGNSFSAAIKTEDSAPAPSTPSRRGPPQSMPLAPPFQRYANHGAGFRTLAQIREDIKAKTKAGMPSIVPDEVYEDLCKQAVKAWNQPMETFLQETMNVLQRIVDYALSQAFGSLMKRLIFKKSTNLMNEFLRERRSEAMSFLKDIYDMETFQLFTVNQKAFQDYERSESRVLTRYRHVMRWQAFSGDSYEFHDWDHMTPEQRMNEERKHNVELGKMGPDTFDKELRVAAYVRGYYMLSALRFADTVCLSVTSRMMPKIVQDLDFFLENNLGLIGRHDETVFARLMEEDEATARKRERLKNELEKFKKALDSITTNELEGAFGSSSQGRDAFEVYGESFAETMDVDGGC</sequence>
<proteinExistence type="predicted"/>
<feature type="region of interest" description="Disordered" evidence="4">
    <location>
        <begin position="107"/>
        <end position="174"/>
    </location>
</feature>
<feature type="domain" description="GED" evidence="6">
    <location>
        <begin position="925"/>
        <end position="1021"/>
    </location>
</feature>
<gene>
    <name evidence="8" type="ORF">CLUP02_11357</name>
</gene>
<accession>A0A9Q8SYH1</accession>
<dbReference type="InterPro" id="IPR020850">
    <property type="entry name" value="GED_dom"/>
</dbReference>
<dbReference type="InterPro" id="IPR027417">
    <property type="entry name" value="P-loop_NTPase"/>
</dbReference>
<dbReference type="PRINTS" id="PR00195">
    <property type="entry name" value="DYNAMIN"/>
</dbReference>
<evidence type="ECO:0000256" key="3">
    <source>
        <dbReference type="SAM" id="Coils"/>
    </source>
</evidence>
<dbReference type="InterPro" id="IPR022812">
    <property type="entry name" value="Dynamin"/>
</dbReference>
<dbReference type="GO" id="GO:0005525">
    <property type="term" value="F:GTP binding"/>
    <property type="evidence" value="ECO:0007669"/>
    <property type="project" value="InterPro"/>
</dbReference>
<feature type="domain" description="Dynamin-type G" evidence="7">
    <location>
        <begin position="245"/>
        <end position="579"/>
    </location>
</feature>
<keyword evidence="3" id="KW-0175">Coiled coil</keyword>
<dbReference type="AlphaFoldDB" id="A0A9Q8SYH1"/>
<evidence type="ECO:0000256" key="4">
    <source>
        <dbReference type="SAM" id="MobiDB-lite"/>
    </source>
</evidence>
<dbReference type="RefSeq" id="XP_049147470.1">
    <property type="nucleotide sequence ID" value="XM_049290325.1"/>
</dbReference>
<dbReference type="CDD" id="cd08771">
    <property type="entry name" value="DLP_1"/>
    <property type="match status" value="1"/>
</dbReference>
<dbReference type="PROSITE" id="PS51718">
    <property type="entry name" value="G_DYNAMIN_2"/>
    <property type="match status" value="1"/>
</dbReference>
<evidence type="ECO:0000259" key="6">
    <source>
        <dbReference type="PROSITE" id="PS51388"/>
    </source>
</evidence>